<comment type="caution">
    <text evidence="3">The sequence shown here is derived from an EMBL/GenBank/DDBJ whole genome shotgun (WGS) entry which is preliminary data.</text>
</comment>
<accession>A0ABR8KA83</accession>
<evidence type="ECO:0000259" key="2">
    <source>
        <dbReference type="Pfam" id="PF03372"/>
    </source>
</evidence>
<keyword evidence="3" id="KW-0255">Endonuclease</keyword>
<gene>
    <name evidence="3" type="ORF">H6H03_18930</name>
</gene>
<keyword evidence="1" id="KW-1133">Transmembrane helix</keyword>
<dbReference type="InterPro" id="IPR051916">
    <property type="entry name" value="GPI-anchor_lipid_remodeler"/>
</dbReference>
<dbReference type="Gene3D" id="3.60.10.10">
    <property type="entry name" value="Endonuclease/exonuclease/phosphatase"/>
    <property type="match status" value="1"/>
</dbReference>
<proteinExistence type="predicted"/>
<feature type="transmembrane region" description="Helical" evidence="1">
    <location>
        <begin position="69"/>
        <end position="90"/>
    </location>
</feature>
<reference evidence="3 4" key="1">
    <citation type="journal article" date="2020" name="ISME J.">
        <title>Comparative genomics reveals insights into cyanobacterial evolution and habitat adaptation.</title>
        <authorList>
            <person name="Chen M.Y."/>
            <person name="Teng W.K."/>
            <person name="Zhao L."/>
            <person name="Hu C.X."/>
            <person name="Zhou Y.K."/>
            <person name="Han B.P."/>
            <person name="Song L.R."/>
            <person name="Shu W.S."/>
        </authorList>
    </citation>
    <scope>NUCLEOTIDE SEQUENCE [LARGE SCALE GENOMIC DNA]</scope>
    <source>
        <strain evidence="3 4">FACHB-159</strain>
    </source>
</reference>
<dbReference type="Proteomes" id="UP000637383">
    <property type="component" value="Unassembled WGS sequence"/>
</dbReference>
<dbReference type="GO" id="GO:0004519">
    <property type="term" value="F:endonuclease activity"/>
    <property type="evidence" value="ECO:0007669"/>
    <property type="project" value="UniProtKB-KW"/>
</dbReference>
<protein>
    <submittedName>
        <fullName evidence="3">Endonuclease/exonuclease/phosphatase family protein</fullName>
    </submittedName>
</protein>
<organism evidence="3 4">
    <name type="scientific">Nostoc paludosum FACHB-159</name>
    <dbReference type="NCBI Taxonomy" id="2692908"/>
    <lineage>
        <taxon>Bacteria</taxon>
        <taxon>Bacillati</taxon>
        <taxon>Cyanobacteriota</taxon>
        <taxon>Cyanophyceae</taxon>
        <taxon>Nostocales</taxon>
        <taxon>Nostocaceae</taxon>
        <taxon>Nostoc</taxon>
    </lineage>
</organism>
<keyword evidence="1" id="KW-0472">Membrane</keyword>
<keyword evidence="4" id="KW-1185">Reference proteome</keyword>
<feature type="transmembrane region" description="Helical" evidence="1">
    <location>
        <begin position="7"/>
        <end position="31"/>
    </location>
</feature>
<dbReference type="RefSeq" id="WP_190956601.1">
    <property type="nucleotide sequence ID" value="NZ_JACJTU010000017.1"/>
</dbReference>
<dbReference type="PANTHER" id="PTHR14859">
    <property type="entry name" value="CALCOFLUOR WHITE HYPERSENSITIVE PROTEIN PRECURSOR"/>
    <property type="match status" value="1"/>
</dbReference>
<dbReference type="Pfam" id="PF03372">
    <property type="entry name" value="Exo_endo_phos"/>
    <property type="match status" value="1"/>
</dbReference>
<name>A0ABR8KA83_9NOSO</name>
<keyword evidence="3" id="KW-0378">Hydrolase</keyword>
<dbReference type="InterPro" id="IPR005135">
    <property type="entry name" value="Endo/exonuclease/phosphatase"/>
</dbReference>
<keyword evidence="1" id="KW-0812">Transmembrane</keyword>
<feature type="domain" description="Endonuclease/exonuclease/phosphatase" evidence="2">
    <location>
        <begin position="107"/>
        <end position="319"/>
    </location>
</feature>
<sequence>MSKRISLIIAIATLLALGLLTLLSLISYIAWSYPLELITHFRIQYFILSLIASSILLFFWKSRHLKNKVIIIIALFLVGLNAIEIIPWYLPHSQQLVNNPAKQIRILSFNTNIQNQNNREVINVVQKNRPDIAVFIEVDKNAVENLKNGLKNTLPYTFRSPGGGLAILSSFPIQDAKGDNFNGQGGHNLIATLEVDKKLIKLIGTHPIVPITRGNFHRRNRQLAALTNYIRELNQPLILVGDFNLTPWSPYYRQFINKTKLHNTRLGFGILPTWPRPASHVHLPQWLIPLINIPIDHCFVSKHFSVAGIYAGANANSDHAPLITDLVLR</sequence>
<dbReference type="InterPro" id="IPR036691">
    <property type="entry name" value="Endo/exonu/phosph_ase_sf"/>
</dbReference>
<dbReference type="PANTHER" id="PTHR14859:SF1">
    <property type="entry name" value="PGAP2-INTERACTING PROTEIN"/>
    <property type="match status" value="1"/>
</dbReference>
<dbReference type="EMBL" id="JACJTU010000017">
    <property type="protein sequence ID" value="MBD2735940.1"/>
    <property type="molecule type" value="Genomic_DNA"/>
</dbReference>
<evidence type="ECO:0000313" key="4">
    <source>
        <dbReference type="Proteomes" id="UP000637383"/>
    </source>
</evidence>
<feature type="transmembrane region" description="Helical" evidence="1">
    <location>
        <begin position="43"/>
        <end position="60"/>
    </location>
</feature>
<evidence type="ECO:0000256" key="1">
    <source>
        <dbReference type="SAM" id="Phobius"/>
    </source>
</evidence>
<dbReference type="SUPFAM" id="SSF56219">
    <property type="entry name" value="DNase I-like"/>
    <property type="match status" value="1"/>
</dbReference>
<keyword evidence="3" id="KW-0540">Nuclease</keyword>
<evidence type="ECO:0000313" key="3">
    <source>
        <dbReference type="EMBL" id="MBD2735940.1"/>
    </source>
</evidence>